<keyword evidence="1" id="KW-0805">Transcription regulation</keyword>
<reference evidence="5" key="1">
    <citation type="submission" date="2024-07" db="EMBL/GenBank/DDBJ databases">
        <authorList>
            <person name="Biller S.J."/>
        </authorList>
    </citation>
    <scope>NUCLEOTIDE SEQUENCE</scope>
    <source>
        <strain evidence="5">WC2409</strain>
    </source>
</reference>
<dbReference type="Pfam" id="PF12833">
    <property type="entry name" value="HTH_18"/>
    <property type="match status" value="1"/>
</dbReference>
<dbReference type="Gene3D" id="1.10.10.60">
    <property type="entry name" value="Homeodomain-like"/>
    <property type="match status" value="1"/>
</dbReference>
<evidence type="ECO:0000256" key="2">
    <source>
        <dbReference type="ARBA" id="ARBA00023125"/>
    </source>
</evidence>
<keyword evidence="3" id="KW-0804">Transcription</keyword>
<dbReference type="InterPro" id="IPR018060">
    <property type="entry name" value="HTH_AraC"/>
</dbReference>
<dbReference type="PANTHER" id="PTHR43280">
    <property type="entry name" value="ARAC-FAMILY TRANSCRIPTIONAL REGULATOR"/>
    <property type="match status" value="1"/>
</dbReference>
<gene>
    <name evidence="5" type="ORF">AB3G34_12010</name>
</gene>
<dbReference type="EMBL" id="CP165625">
    <property type="protein sequence ID" value="XDU94608.1"/>
    <property type="molecule type" value="Genomic_DNA"/>
</dbReference>
<dbReference type="PANTHER" id="PTHR43280:SF28">
    <property type="entry name" value="HTH-TYPE TRANSCRIPTIONAL ACTIVATOR RHAS"/>
    <property type="match status" value="1"/>
</dbReference>
<dbReference type="SMART" id="SM00342">
    <property type="entry name" value="HTH_ARAC"/>
    <property type="match status" value="1"/>
</dbReference>
<proteinExistence type="predicted"/>
<evidence type="ECO:0000256" key="3">
    <source>
        <dbReference type="ARBA" id="ARBA00023163"/>
    </source>
</evidence>
<dbReference type="RefSeq" id="WP_367772085.1">
    <property type="nucleotide sequence ID" value="NZ_CP165625.1"/>
</dbReference>
<organism evidence="5">
    <name type="scientific">Flavobacterium sp. WC2409</name>
    <dbReference type="NCBI Taxonomy" id="3234139"/>
    <lineage>
        <taxon>Bacteria</taxon>
        <taxon>Pseudomonadati</taxon>
        <taxon>Bacteroidota</taxon>
        <taxon>Flavobacteriia</taxon>
        <taxon>Flavobacteriales</taxon>
        <taxon>Flavobacteriaceae</taxon>
        <taxon>Flavobacterium</taxon>
    </lineage>
</organism>
<dbReference type="GO" id="GO:0043565">
    <property type="term" value="F:sequence-specific DNA binding"/>
    <property type="evidence" value="ECO:0007669"/>
    <property type="project" value="InterPro"/>
</dbReference>
<dbReference type="PROSITE" id="PS00041">
    <property type="entry name" value="HTH_ARAC_FAMILY_1"/>
    <property type="match status" value="1"/>
</dbReference>
<dbReference type="InterPro" id="IPR018062">
    <property type="entry name" value="HTH_AraC-typ_CS"/>
</dbReference>
<evidence type="ECO:0000313" key="5">
    <source>
        <dbReference type="EMBL" id="XDU94608.1"/>
    </source>
</evidence>
<dbReference type="SUPFAM" id="SSF46689">
    <property type="entry name" value="Homeodomain-like"/>
    <property type="match status" value="1"/>
</dbReference>
<name>A0AB39VYH3_9FLAO</name>
<keyword evidence="2" id="KW-0238">DNA-binding</keyword>
<dbReference type="AlphaFoldDB" id="A0AB39VYH3"/>
<accession>A0AB39VYH3</accession>
<evidence type="ECO:0000259" key="4">
    <source>
        <dbReference type="PROSITE" id="PS01124"/>
    </source>
</evidence>
<dbReference type="PROSITE" id="PS01124">
    <property type="entry name" value="HTH_ARAC_FAMILY_2"/>
    <property type="match status" value="1"/>
</dbReference>
<evidence type="ECO:0000256" key="1">
    <source>
        <dbReference type="ARBA" id="ARBA00023015"/>
    </source>
</evidence>
<feature type="domain" description="HTH araC/xylS-type" evidence="4">
    <location>
        <begin position="96"/>
        <end position="175"/>
    </location>
</feature>
<sequence length="186" mass="21445">MKLTIKNMVCGRCEMAVKLELERMKLPVSSIKLGEVNLSRELTDIEIQELSTNLEKLGFELLEDKISQTIEQIKNLIVELVHYKKDQLKVNLSTYLSECLNQDYSALSKLFSDNEGTTIEHYFIAQKIEKAKELLVYDELTLSEIAIALNYSNVAHLSNQFKKVTGFTPTYFKKMKENTRKQIDSL</sequence>
<protein>
    <submittedName>
        <fullName evidence="5">Helix-turn-helix domain-containing protein</fullName>
    </submittedName>
</protein>
<dbReference type="GO" id="GO:0003700">
    <property type="term" value="F:DNA-binding transcription factor activity"/>
    <property type="evidence" value="ECO:0007669"/>
    <property type="project" value="InterPro"/>
</dbReference>
<dbReference type="InterPro" id="IPR009057">
    <property type="entry name" value="Homeodomain-like_sf"/>
</dbReference>